<keyword evidence="1" id="KW-0677">Repeat</keyword>
<dbReference type="InterPro" id="IPR053145">
    <property type="entry name" value="AB_hydrolase_Est10"/>
</dbReference>
<dbReference type="PANTHER" id="PTHR43265">
    <property type="entry name" value="ESTERASE ESTD"/>
    <property type="match status" value="1"/>
</dbReference>
<keyword evidence="3" id="KW-0732">Signal</keyword>
<dbReference type="Pfam" id="PF00395">
    <property type="entry name" value="SLH"/>
    <property type="match status" value="3"/>
</dbReference>
<keyword evidence="2" id="KW-0378">Hydrolase</keyword>
<dbReference type="InterPro" id="IPR002471">
    <property type="entry name" value="Pept_S9_AS"/>
</dbReference>
<dbReference type="PANTHER" id="PTHR43265:SF1">
    <property type="entry name" value="ESTERASE ESTD"/>
    <property type="match status" value="1"/>
</dbReference>
<evidence type="ECO:0000259" key="4">
    <source>
        <dbReference type="PROSITE" id="PS51272"/>
    </source>
</evidence>
<feature type="chain" id="PRO_5012409492" evidence="3">
    <location>
        <begin position="26"/>
        <end position="628"/>
    </location>
</feature>
<evidence type="ECO:0000256" key="1">
    <source>
        <dbReference type="ARBA" id="ARBA00022737"/>
    </source>
</evidence>
<dbReference type="SUPFAM" id="SSF53474">
    <property type="entry name" value="alpha/beta-Hydrolases"/>
    <property type="match status" value="1"/>
</dbReference>
<dbReference type="STRING" id="1123282.SAMN02745823_00004"/>
<dbReference type="GO" id="GO:0052689">
    <property type="term" value="F:carboxylic ester hydrolase activity"/>
    <property type="evidence" value="ECO:0007669"/>
    <property type="project" value="TreeGrafter"/>
</dbReference>
<gene>
    <name evidence="5" type="ORF">SAMN02745823_00004</name>
</gene>
<dbReference type="InterPro" id="IPR029058">
    <property type="entry name" value="AB_hydrolase_fold"/>
</dbReference>
<feature type="signal peptide" evidence="3">
    <location>
        <begin position="1"/>
        <end position="25"/>
    </location>
</feature>
<feature type="domain" description="SLH" evidence="4">
    <location>
        <begin position="35"/>
        <end position="98"/>
    </location>
</feature>
<evidence type="ECO:0000313" key="6">
    <source>
        <dbReference type="Proteomes" id="UP000183995"/>
    </source>
</evidence>
<dbReference type="GO" id="GO:0004252">
    <property type="term" value="F:serine-type endopeptidase activity"/>
    <property type="evidence" value="ECO:0007669"/>
    <property type="project" value="InterPro"/>
</dbReference>
<feature type="domain" description="SLH" evidence="4">
    <location>
        <begin position="99"/>
        <end position="158"/>
    </location>
</feature>
<accession>A0A1M5T9W0</accession>
<name>A0A1M5T9W0_9FIRM</name>
<dbReference type="AlphaFoldDB" id="A0A1M5T9W0"/>
<dbReference type="RefSeq" id="WP_073075611.1">
    <property type="nucleotide sequence ID" value="NZ_FQXV01000001.1"/>
</dbReference>
<evidence type="ECO:0000256" key="2">
    <source>
        <dbReference type="ARBA" id="ARBA00022801"/>
    </source>
</evidence>
<evidence type="ECO:0000256" key="3">
    <source>
        <dbReference type="SAM" id="SignalP"/>
    </source>
</evidence>
<dbReference type="InterPro" id="IPR022742">
    <property type="entry name" value="Hydrolase_4"/>
</dbReference>
<keyword evidence="6" id="KW-1185">Reference proteome</keyword>
<dbReference type="Pfam" id="PF12146">
    <property type="entry name" value="Hydrolase_4"/>
    <property type="match status" value="1"/>
</dbReference>
<dbReference type="PROSITE" id="PS00708">
    <property type="entry name" value="PRO_ENDOPEP_SER"/>
    <property type="match status" value="1"/>
</dbReference>
<dbReference type="Gene3D" id="3.40.50.1820">
    <property type="entry name" value="alpha/beta hydrolase"/>
    <property type="match status" value="1"/>
</dbReference>
<dbReference type="EMBL" id="FQXV01000001">
    <property type="protein sequence ID" value="SHH47504.1"/>
    <property type="molecule type" value="Genomic_DNA"/>
</dbReference>
<dbReference type="PROSITE" id="PS51272">
    <property type="entry name" value="SLH"/>
    <property type="match status" value="3"/>
</dbReference>
<dbReference type="InterPro" id="IPR001119">
    <property type="entry name" value="SLH_dom"/>
</dbReference>
<proteinExistence type="predicted"/>
<protein>
    <submittedName>
        <fullName evidence="5">S-layer homology domain-containing protein</fullName>
    </submittedName>
</protein>
<dbReference type="GO" id="GO:0006508">
    <property type="term" value="P:proteolysis"/>
    <property type="evidence" value="ECO:0007669"/>
    <property type="project" value="InterPro"/>
</dbReference>
<evidence type="ECO:0000313" key="5">
    <source>
        <dbReference type="EMBL" id="SHH47504.1"/>
    </source>
</evidence>
<organism evidence="5 6">
    <name type="scientific">Sporobacter termitidis DSM 10068</name>
    <dbReference type="NCBI Taxonomy" id="1123282"/>
    <lineage>
        <taxon>Bacteria</taxon>
        <taxon>Bacillati</taxon>
        <taxon>Bacillota</taxon>
        <taxon>Clostridia</taxon>
        <taxon>Eubacteriales</taxon>
        <taxon>Oscillospiraceae</taxon>
        <taxon>Sporobacter</taxon>
    </lineage>
</organism>
<dbReference type="Proteomes" id="UP000183995">
    <property type="component" value="Unassembled WGS sequence"/>
</dbReference>
<sequence length="628" mass="66954">MIKKALAILLALVLSLSLLPARALAAETADTDAGTVTAFEDVAAGAWYYDAVQYAARNGLMGGTGDKSFAPGAAMTRAMLVTVLYRLDGSPETDQPVKFTDVIATDWYYGAVGWAAENGITTGYSNGAFGAGDNVTRQQTAVMFQRYAAYTGRGTENTADLSAYTDASAIADWAQGAMTWAVSAGLLTGTENSALLPDGSATRAQTATVLMRYMSGLILENRTDDYISQFIEGDFGDFYADSSAQLRQSISQEDLLKGWNTVLQVAGAPGESLGSVYLRQNGHDVVVSSLEGTLYNITVTISYGADGRPDGIWTSYAPKEQPQPQSSDQWFEAPVQVGEKELNGMLTLPRGAEKPPVVILIQGSGASDMNEAVGTAPNRPFEDIAHGLAEQGVATLRYNKSTYQNPAGGGATIQYEMLDDAAAAVKLLGSDGRVDANRIYLLGHSLGGMMAPKITADNPQIKGFISLAGSLRSLQDIMLDQVTAAISAQTTLTEQEKSDLLAQNKTEIEKTKTLDDGGTGAILGVPTSYWKSLNDIDSIAIVKTLDVPMLILQGGADFQVYPDKDYKLWQTTLSGRGNVTFKLYDGLSHLFMPNQLSENGVPDASVYNPPNHVDAQVITDIAAWVGRQ</sequence>
<dbReference type="OrthoDB" id="9809549at2"/>
<feature type="domain" description="SLH" evidence="4">
    <location>
        <begin position="161"/>
        <end position="224"/>
    </location>
</feature>
<reference evidence="5 6" key="1">
    <citation type="submission" date="2016-11" db="EMBL/GenBank/DDBJ databases">
        <authorList>
            <person name="Jaros S."/>
            <person name="Januszkiewicz K."/>
            <person name="Wedrychowicz H."/>
        </authorList>
    </citation>
    <scope>NUCLEOTIDE SEQUENCE [LARGE SCALE GENOMIC DNA]</scope>
    <source>
        <strain evidence="5 6">DSM 10068</strain>
    </source>
</reference>